<dbReference type="WBParaSite" id="ASIM_0001569001-mRNA-1">
    <property type="protein sequence ID" value="ASIM_0001569001-mRNA-1"/>
    <property type="gene ID" value="ASIM_0001569001"/>
</dbReference>
<name>A0A0M3K3Z9_ANISI</name>
<feature type="compositionally biased region" description="Basic residues" evidence="1">
    <location>
        <begin position="453"/>
        <end position="470"/>
    </location>
</feature>
<keyword evidence="3" id="KW-1185">Reference proteome</keyword>
<feature type="compositionally biased region" description="Low complexity" evidence="1">
    <location>
        <begin position="368"/>
        <end position="382"/>
    </location>
</feature>
<protein>
    <submittedName>
        <fullName evidence="4">PH domain-containing protein</fullName>
    </submittedName>
</protein>
<feature type="region of interest" description="Disordered" evidence="1">
    <location>
        <begin position="290"/>
        <end position="346"/>
    </location>
</feature>
<feature type="compositionally biased region" description="Polar residues" evidence="1">
    <location>
        <begin position="290"/>
        <end position="299"/>
    </location>
</feature>
<feature type="region of interest" description="Disordered" evidence="1">
    <location>
        <begin position="452"/>
        <end position="471"/>
    </location>
</feature>
<proteinExistence type="predicted"/>
<feature type="compositionally biased region" description="Basic and acidic residues" evidence="1">
    <location>
        <begin position="337"/>
        <end position="346"/>
    </location>
</feature>
<evidence type="ECO:0000256" key="1">
    <source>
        <dbReference type="SAM" id="MobiDB-lite"/>
    </source>
</evidence>
<dbReference type="Proteomes" id="UP000267096">
    <property type="component" value="Unassembled WGS sequence"/>
</dbReference>
<dbReference type="AlphaFoldDB" id="A0A0M3K3Z9"/>
<accession>A0A0M3K3Z9</accession>
<feature type="region of interest" description="Disordered" evidence="1">
    <location>
        <begin position="71"/>
        <end position="98"/>
    </location>
</feature>
<reference evidence="4" key="1">
    <citation type="submission" date="2017-02" db="UniProtKB">
        <authorList>
            <consortium name="WormBaseParasite"/>
        </authorList>
    </citation>
    <scope>IDENTIFICATION</scope>
</reference>
<sequence>MNDFGVPTALYYFFTPSIDETRKWLEMTSMAHRDFHRLKPLSAQQCLIGYQPYAIPNGFPKSAEIPVQMDPHHSRVPSTAGSNNNINNNNANTNTSMPPPPPYTYSDYCNGVIHPDVVHRKSSSMDSQIVAEHSRLANMRKTNTVSSADHLDRLFSATEGRCGGGNLLSRHKLSVSNSGTALVHSSALGQSKSSLDLHMSNRSSAERFDSPQQQEITSHRSRSNSSGPLERFTTSELQLQLQGNARRFERRYHTADGIDVLKPKGASGLPPGILKRFSWNVSSAVGGSSRKISSRLNEQQSRRHSQSTVASSESFSSSTSGISTASSSHTDTITPINDDKTPTSDISDYHVSKVAIGEHHHHTDSSSDEQQTQTQTQSQCQQRTLVSNTPSPPLIPAHNPHSPNHPSPVGPVPPPPSSNILSIKENIAVDKGPMLPPPLPEQPPPSILIKDAKSHHRQHHQKPINHHNNKHNTDKHHELLKFIMDNHLETS</sequence>
<dbReference type="EMBL" id="UYRR01032110">
    <property type="protein sequence ID" value="VDK54225.1"/>
    <property type="molecule type" value="Genomic_DNA"/>
</dbReference>
<evidence type="ECO:0000313" key="3">
    <source>
        <dbReference type="Proteomes" id="UP000267096"/>
    </source>
</evidence>
<feature type="compositionally biased region" description="Low complexity" evidence="1">
    <location>
        <begin position="77"/>
        <end position="96"/>
    </location>
</feature>
<evidence type="ECO:0000313" key="4">
    <source>
        <dbReference type="WBParaSite" id="ASIM_0001569001-mRNA-1"/>
    </source>
</evidence>
<reference evidence="2 3" key="2">
    <citation type="submission" date="2018-11" db="EMBL/GenBank/DDBJ databases">
        <authorList>
            <consortium name="Pathogen Informatics"/>
        </authorList>
    </citation>
    <scope>NUCLEOTIDE SEQUENCE [LARGE SCALE GENOMIC DNA]</scope>
</reference>
<feature type="compositionally biased region" description="Pro residues" evidence="1">
    <location>
        <begin position="403"/>
        <end position="417"/>
    </location>
</feature>
<evidence type="ECO:0000313" key="2">
    <source>
        <dbReference type="EMBL" id="VDK54225.1"/>
    </source>
</evidence>
<feature type="compositionally biased region" description="Low complexity" evidence="1">
    <location>
        <begin position="306"/>
        <end position="330"/>
    </location>
</feature>
<feature type="region of interest" description="Disordered" evidence="1">
    <location>
        <begin position="359"/>
        <end position="420"/>
    </location>
</feature>
<gene>
    <name evidence="2" type="ORF">ASIM_LOCUS15097</name>
</gene>
<dbReference type="OrthoDB" id="660555at2759"/>
<feature type="compositionally biased region" description="Polar residues" evidence="1">
    <location>
        <begin position="223"/>
        <end position="234"/>
    </location>
</feature>
<feature type="region of interest" description="Disordered" evidence="1">
    <location>
        <begin position="199"/>
        <end position="234"/>
    </location>
</feature>
<organism evidence="4">
    <name type="scientific">Anisakis simplex</name>
    <name type="common">Herring worm</name>
    <dbReference type="NCBI Taxonomy" id="6269"/>
    <lineage>
        <taxon>Eukaryota</taxon>
        <taxon>Metazoa</taxon>
        <taxon>Ecdysozoa</taxon>
        <taxon>Nematoda</taxon>
        <taxon>Chromadorea</taxon>
        <taxon>Rhabditida</taxon>
        <taxon>Spirurina</taxon>
        <taxon>Ascaridomorpha</taxon>
        <taxon>Ascaridoidea</taxon>
        <taxon>Anisakidae</taxon>
        <taxon>Anisakis</taxon>
        <taxon>Anisakis simplex complex</taxon>
    </lineage>
</organism>